<organism evidence="1 2">
    <name type="scientific">Tannerella sp. oral taxon BU063 isolate Cell 6/7/9</name>
    <dbReference type="NCBI Taxonomy" id="1411021"/>
    <lineage>
        <taxon>Bacteria</taxon>
        <taxon>Pseudomonadati</taxon>
        <taxon>Bacteroidota</taxon>
        <taxon>Bacteroidia</taxon>
        <taxon>Bacteroidales</taxon>
        <taxon>Tannerellaceae</taxon>
        <taxon>Tannerella</taxon>
    </lineage>
</organism>
<dbReference type="Proteomes" id="UP000018874">
    <property type="component" value="Unassembled WGS sequence"/>
</dbReference>
<comment type="caution">
    <text evidence="1">The sequence shown here is derived from an EMBL/GenBank/DDBJ whole genome shotgun (WGS) entry which is preliminary data.</text>
</comment>
<reference evidence="1 2" key="1">
    <citation type="submission" date="2013-11" db="EMBL/GenBank/DDBJ databases">
        <title>Single cell genomics of uncultured Tannerella BU063 (oral taxon 286).</title>
        <authorList>
            <person name="Beall C.J."/>
            <person name="Campbell A.G."/>
            <person name="Griffen A.L."/>
            <person name="Podar M."/>
            <person name="Leys E.J."/>
        </authorList>
    </citation>
    <scope>NUCLEOTIDE SEQUENCE [LARGE SCALE GENOMIC DNA]</scope>
    <source>
        <strain evidence="1">Cell 6/7/9</strain>
    </source>
</reference>
<sequence>MPQNFFDSFPQEIGRHKTFSAHFLRKSLATNFFGSFPQEIGRHKTFSAKSLRKSTATSEKEGIEDGVQENGIFFGLLRDIVEILFACYRNGSIFAAVSWHM</sequence>
<proteinExistence type="predicted"/>
<accession>W2CMP2</accession>
<gene>
    <name evidence="1" type="ORF">T231_15980</name>
</gene>
<dbReference type="EMBL" id="AYYD01001276">
    <property type="protein sequence ID" value="ETK07692.1"/>
    <property type="molecule type" value="Genomic_DNA"/>
</dbReference>
<dbReference type="AlphaFoldDB" id="W2CMP2"/>
<name>W2CMP2_9BACT</name>
<evidence type="ECO:0000313" key="2">
    <source>
        <dbReference type="Proteomes" id="UP000018874"/>
    </source>
</evidence>
<keyword evidence="2" id="KW-1185">Reference proteome</keyword>
<protein>
    <submittedName>
        <fullName evidence="1">Uncharacterized protein</fullName>
    </submittedName>
</protein>
<evidence type="ECO:0000313" key="1">
    <source>
        <dbReference type="EMBL" id="ETK07692.1"/>
    </source>
</evidence>